<sequence length="93" mass="10324">MSPIIARLAAANRLAASRAITSRPFSVIMKLRSIGRAMEHSPYERLPTTQASAKADWAKEIKFVTGKLLMFIPTFGLLLGWPVIAREIMDGHM</sequence>
<evidence type="ECO:0000313" key="2">
    <source>
        <dbReference type="EMBL" id="KAK5992314.1"/>
    </source>
</evidence>
<keyword evidence="1" id="KW-0472">Membrane</keyword>
<proteinExistence type="predicted"/>
<name>A0ABR0SJU5_9HYPO</name>
<keyword evidence="1" id="KW-0812">Transmembrane</keyword>
<evidence type="ECO:0000313" key="3">
    <source>
        <dbReference type="Proteomes" id="UP001338125"/>
    </source>
</evidence>
<dbReference type="EMBL" id="JAVFKD010000012">
    <property type="protein sequence ID" value="KAK5992314.1"/>
    <property type="molecule type" value="Genomic_DNA"/>
</dbReference>
<evidence type="ECO:0000256" key="1">
    <source>
        <dbReference type="SAM" id="Phobius"/>
    </source>
</evidence>
<reference evidence="2 3" key="1">
    <citation type="submission" date="2024-01" db="EMBL/GenBank/DDBJ databases">
        <title>Complete genome of Cladobotryum mycophilum ATHUM6906.</title>
        <authorList>
            <person name="Christinaki A.C."/>
            <person name="Myridakis A.I."/>
            <person name="Kouvelis V.N."/>
        </authorList>
    </citation>
    <scope>NUCLEOTIDE SEQUENCE [LARGE SCALE GENOMIC DNA]</scope>
    <source>
        <strain evidence="2 3">ATHUM6906</strain>
    </source>
</reference>
<keyword evidence="3" id="KW-1185">Reference proteome</keyword>
<feature type="transmembrane region" description="Helical" evidence="1">
    <location>
        <begin position="68"/>
        <end position="85"/>
    </location>
</feature>
<accession>A0ABR0SJU5</accession>
<dbReference type="Proteomes" id="UP001338125">
    <property type="component" value="Unassembled WGS sequence"/>
</dbReference>
<keyword evidence="1" id="KW-1133">Transmembrane helix</keyword>
<organism evidence="2 3">
    <name type="scientific">Cladobotryum mycophilum</name>
    <dbReference type="NCBI Taxonomy" id="491253"/>
    <lineage>
        <taxon>Eukaryota</taxon>
        <taxon>Fungi</taxon>
        <taxon>Dikarya</taxon>
        <taxon>Ascomycota</taxon>
        <taxon>Pezizomycotina</taxon>
        <taxon>Sordariomycetes</taxon>
        <taxon>Hypocreomycetidae</taxon>
        <taxon>Hypocreales</taxon>
        <taxon>Hypocreaceae</taxon>
        <taxon>Cladobotryum</taxon>
    </lineage>
</organism>
<comment type="caution">
    <text evidence="2">The sequence shown here is derived from an EMBL/GenBank/DDBJ whole genome shotgun (WGS) entry which is preliminary data.</text>
</comment>
<gene>
    <name evidence="2" type="ORF">PT974_05715</name>
</gene>
<protein>
    <submittedName>
        <fullName evidence="2">Uncharacterized protein</fullName>
    </submittedName>
</protein>